<evidence type="ECO:0000256" key="3">
    <source>
        <dbReference type="ARBA" id="ARBA00022989"/>
    </source>
</evidence>
<dbReference type="InterPro" id="IPR007110">
    <property type="entry name" value="Ig-like_dom"/>
</dbReference>
<dbReference type="PROSITE" id="PS50835">
    <property type="entry name" value="IG_LIKE"/>
    <property type="match status" value="5"/>
</dbReference>
<dbReference type="CDD" id="cd00096">
    <property type="entry name" value="Ig"/>
    <property type="match status" value="1"/>
</dbReference>
<evidence type="ECO:0000256" key="6">
    <source>
        <dbReference type="SAM" id="MobiDB-lite"/>
    </source>
</evidence>
<organism evidence="10 11">
    <name type="scientific">Acromyrmex charruanus</name>
    <dbReference type="NCBI Taxonomy" id="2715315"/>
    <lineage>
        <taxon>Eukaryota</taxon>
        <taxon>Metazoa</taxon>
        <taxon>Ecdysozoa</taxon>
        <taxon>Arthropoda</taxon>
        <taxon>Hexapoda</taxon>
        <taxon>Insecta</taxon>
        <taxon>Pterygota</taxon>
        <taxon>Neoptera</taxon>
        <taxon>Endopterygota</taxon>
        <taxon>Hymenoptera</taxon>
        <taxon>Apocrita</taxon>
        <taxon>Aculeata</taxon>
        <taxon>Formicoidea</taxon>
        <taxon>Formicidae</taxon>
        <taxon>Myrmicinae</taxon>
        <taxon>Acromyrmex</taxon>
    </lineage>
</organism>
<protein>
    <submittedName>
        <fullName evidence="10">NPHN protein</fullName>
    </submittedName>
</protein>
<dbReference type="EMBL" id="JAANIC010000092">
    <property type="protein sequence ID" value="KAG5348371.1"/>
    <property type="molecule type" value="Genomic_DNA"/>
</dbReference>
<dbReference type="GO" id="GO:0016020">
    <property type="term" value="C:membrane"/>
    <property type="evidence" value="ECO:0007669"/>
    <property type="project" value="UniProtKB-SubCell"/>
</dbReference>
<feature type="non-terminal residue" evidence="10">
    <location>
        <position position="834"/>
    </location>
</feature>
<keyword evidence="8" id="KW-0732">Signal</keyword>
<evidence type="ECO:0000313" key="10">
    <source>
        <dbReference type="EMBL" id="KAG5348371.1"/>
    </source>
</evidence>
<name>A0A836G1P6_9HYME</name>
<sequence>MLRILIVVTCIEISTLANAQSKGTTSFDNDANSDEPEHPIPVESIQGVAGQRTILPCNIQPRESNDAVSMVLWFKEDSGEPLYSYDARSRQFGKAKLWSAAHFWGHRASFRASPPAQLTLQDLQQSDEGVYRCRVDFRNSPTRNLKVNLTVIVPPTKPIIYDAKRRDMSKLLEAYPEGADLFLVCEVHGGKPRPQVSWYLESQIIHASTEVRETQGSGGETNVVTISNVTVKALTRRHHHAKLSCRANNTQLASPPTTTVVIELNMKPLKVEILGKEVILSAGKTYDVKCQSTGSRPPAVLTWWKSSKQLKGQKKNTNDCYSQLQDGVSLQFTPTVEDEGKFLVCRAENPKLPDASIEDRWKLKVHFAPIASLKIGSTLNPKNIKEGSDVYFECNVRANPRSYKLTWFHEINREYVILAKEELHHNVTAGVVLSDHSLVLQSITRESAGGYTCMATNVEGRAKSNVVNLEVMFAPVCKYVLNKGGGWRHQNATPPPFNVPEEVHGALKHETISLVCEVEASPTNVTFHWTFNNSGDLSDVPSTNYSNEGTTSRLNYTPVTDTDYGALGCWASNSVGHSKQPCLYQVIAAGRPYPLQNCTTYNMNGSWVRISCVEGYDGGLPQKFVAIVGKRRLESSLPFWEFQMLKPAKVALYAVNAKGSSEPYAIEVVLKGVAKFTGESTSSTDMSPILIGLGGTATGLGLIVTGVLMALWRRHAATPAKPKPPQQPSIATFAGKGDEEDGNPDLIPTTALTNHLTVRVLGLLPDRKLPRYGSLPRRPRQLEGREMSHDVLEDSDYPRASPNVSNPISSEALVPKLWIPSSNCPLEKNAKARF</sequence>
<dbReference type="PANTHER" id="PTHR23278:SF28">
    <property type="entry name" value="SIDESTEP IV, ISOFORM C"/>
    <property type="match status" value="1"/>
</dbReference>
<dbReference type="InterPro" id="IPR013783">
    <property type="entry name" value="Ig-like_fold"/>
</dbReference>
<feature type="signal peptide" evidence="8">
    <location>
        <begin position="1"/>
        <end position="19"/>
    </location>
</feature>
<dbReference type="InterPro" id="IPR013162">
    <property type="entry name" value="CD80_C2-set"/>
</dbReference>
<proteinExistence type="predicted"/>
<dbReference type="SMART" id="SM00408">
    <property type="entry name" value="IGc2"/>
    <property type="match status" value="5"/>
</dbReference>
<evidence type="ECO:0000256" key="4">
    <source>
        <dbReference type="ARBA" id="ARBA00023136"/>
    </source>
</evidence>
<reference evidence="10" key="1">
    <citation type="submission" date="2020-03" db="EMBL/GenBank/DDBJ databases">
        <title>Relaxed selection underlies rapid genomic changes in the transitions from sociality to social parasitism in ants.</title>
        <authorList>
            <person name="Bi X."/>
        </authorList>
    </citation>
    <scope>NUCLEOTIDE SEQUENCE</scope>
    <source>
        <strain evidence="10">BGI-DK2014a</strain>
        <tissue evidence="10">Whole body</tissue>
    </source>
</reference>
<dbReference type="AlphaFoldDB" id="A0A836G1P6"/>
<evidence type="ECO:0000256" key="1">
    <source>
        <dbReference type="ARBA" id="ARBA00004167"/>
    </source>
</evidence>
<dbReference type="Proteomes" id="UP000669903">
    <property type="component" value="Unassembled WGS sequence"/>
</dbReference>
<dbReference type="Gene3D" id="2.60.40.10">
    <property type="entry name" value="Immunoglobulins"/>
    <property type="match status" value="5"/>
</dbReference>
<evidence type="ECO:0000256" key="8">
    <source>
        <dbReference type="SAM" id="SignalP"/>
    </source>
</evidence>
<dbReference type="Pfam" id="PF13927">
    <property type="entry name" value="Ig_3"/>
    <property type="match status" value="2"/>
</dbReference>
<feature type="region of interest" description="Disordered" evidence="6">
    <location>
        <begin position="718"/>
        <end position="741"/>
    </location>
</feature>
<dbReference type="SUPFAM" id="SSF48726">
    <property type="entry name" value="Immunoglobulin"/>
    <property type="match status" value="5"/>
</dbReference>
<dbReference type="InterPro" id="IPR036179">
    <property type="entry name" value="Ig-like_dom_sf"/>
</dbReference>
<feature type="domain" description="Ig-like" evidence="9">
    <location>
        <begin position="36"/>
        <end position="150"/>
    </location>
</feature>
<evidence type="ECO:0000259" key="9">
    <source>
        <dbReference type="PROSITE" id="PS50835"/>
    </source>
</evidence>
<evidence type="ECO:0000256" key="2">
    <source>
        <dbReference type="ARBA" id="ARBA00022692"/>
    </source>
</evidence>
<evidence type="ECO:0000313" key="11">
    <source>
        <dbReference type="Proteomes" id="UP000669903"/>
    </source>
</evidence>
<feature type="non-terminal residue" evidence="10">
    <location>
        <position position="1"/>
    </location>
</feature>
<gene>
    <name evidence="10" type="primary">Nphs1_0</name>
    <name evidence="10" type="ORF">G6Z76_0011601</name>
</gene>
<keyword evidence="4 7" id="KW-0472">Membrane</keyword>
<feature type="region of interest" description="Disordered" evidence="6">
    <location>
        <begin position="22"/>
        <end position="42"/>
    </location>
</feature>
<keyword evidence="11" id="KW-1185">Reference proteome</keyword>
<feature type="domain" description="Ig-like" evidence="9">
    <location>
        <begin position="158"/>
        <end position="261"/>
    </location>
</feature>
<dbReference type="Pfam" id="PF08205">
    <property type="entry name" value="C2-set_2"/>
    <property type="match status" value="2"/>
</dbReference>
<feature type="domain" description="Ig-like" evidence="9">
    <location>
        <begin position="369"/>
        <end position="468"/>
    </location>
</feature>
<feature type="chain" id="PRO_5032861406" evidence="8">
    <location>
        <begin position="20"/>
        <end position="834"/>
    </location>
</feature>
<accession>A0A836G1P6</accession>
<keyword evidence="2 7" id="KW-0812">Transmembrane</keyword>
<keyword evidence="5" id="KW-1015">Disulfide bond</keyword>
<dbReference type="InterPro" id="IPR003599">
    <property type="entry name" value="Ig_sub"/>
</dbReference>
<keyword evidence="3 7" id="KW-1133">Transmembrane helix</keyword>
<feature type="domain" description="Ig-like" evidence="9">
    <location>
        <begin position="268"/>
        <end position="358"/>
    </location>
</feature>
<dbReference type="Pfam" id="PF07686">
    <property type="entry name" value="V-set"/>
    <property type="match status" value="1"/>
</dbReference>
<comment type="subcellular location">
    <subcellularLocation>
        <location evidence="1">Membrane</location>
        <topology evidence="1">Single-pass membrane protein</topology>
    </subcellularLocation>
</comment>
<dbReference type="InterPro" id="IPR003598">
    <property type="entry name" value="Ig_sub2"/>
</dbReference>
<comment type="caution">
    <text evidence="10">The sequence shown here is derived from an EMBL/GenBank/DDBJ whole genome shotgun (WGS) entry which is preliminary data.</text>
</comment>
<evidence type="ECO:0000256" key="7">
    <source>
        <dbReference type="SAM" id="Phobius"/>
    </source>
</evidence>
<feature type="transmembrane region" description="Helical" evidence="7">
    <location>
        <begin position="689"/>
        <end position="712"/>
    </location>
</feature>
<evidence type="ECO:0000256" key="5">
    <source>
        <dbReference type="ARBA" id="ARBA00023157"/>
    </source>
</evidence>
<dbReference type="InterPro" id="IPR013106">
    <property type="entry name" value="Ig_V-set"/>
</dbReference>
<dbReference type="SMART" id="SM00409">
    <property type="entry name" value="IG"/>
    <property type="match status" value="5"/>
</dbReference>
<feature type="domain" description="Ig-like" evidence="9">
    <location>
        <begin position="495"/>
        <end position="574"/>
    </location>
</feature>
<dbReference type="PANTHER" id="PTHR23278">
    <property type="entry name" value="SIDESTEP PROTEIN"/>
    <property type="match status" value="1"/>
</dbReference>